<evidence type="ECO:0000313" key="5">
    <source>
        <dbReference type="EMBL" id="GJJ77194.1"/>
    </source>
</evidence>
<dbReference type="SUPFAM" id="SSF53756">
    <property type="entry name" value="UDP-Glycosyltransferase/glycogen phosphorylase"/>
    <property type="match status" value="1"/>
</dbReference>
<evidence type="ECO:0000256" key="1">
    <source>
        <dbReference type="ARBA" id="ARBA00022679"/>
    </source>
</evidence>
<keyword evidence="6" id="KW-1185">Reference proteome</keyword>
<dbReference type="CDD" id="cd03784">
    <property type="entry name" value="GT1_Gtf-like"/>
    <property type="match status" value="1"/>
</dbReference>
<evidence type="ECO:0000259" key="3">
    <source>
        <dbReference type="Pfam" id="PF03033"/>
    </source>
</evidence>
<dbReference type="GO" id="GO:0016906">
    <property type="term" value="F:sterol 3-beta-glucosyltransferase activity"/>
    <property type="evidence" value="ECO:0007669"/>
    <property type="project" value="UniProtKB-ARBA"/>
</dbReference>
<dbReference type="GO" id="GO:0016125">
    <property type="term" value="P:sterol metabolic process"/>
    <property type="evidence" value="ECO:0007669"/>
    <property type="project" value="TreeGrafter"/>
</dbReference>
<dbReference type="EMBL" id="BQFW01000013">
    <property type="protein sequence ID" value="GJJ77194.1"/>
    <property type="molecule type" value="Genomic_DNA"/>
</dbReference>
<protein>
    <submittedName>
        <fullName evidence="5">Sterol 3beta-glucosyltransferase</fullName>
    </submittedName>
</protein>
<dbReference type="Pfam" id="PF06722">
    <property type="entry name" value="EryCIII-like_C"/>
    <property type="match status" value="1"/>
</dbReference>
<dbReference type="PANTHER" id="PTHR48050:SF25">
    <property type="entry name" value="STEROL 3-BETA-GLUCOSYLTRANSFERASE"/>
    <property type="match status" value="1"/>
</dbReference>
<proteinExistence type="predicted"/>
<evidence type="ECO:0000259" key="4">
    <source>
        <dbReference type="Pfam" id="PF06722"/>
    </source>
</evidence>
<dbReference type="InterPro" id="IPR002213">
    <property type="entry name" value="UDP_glucos_trans"/>
</dbReference>
<dbReference type="InterPro" id="IPR010610">
    <property type="entry name" value="EryCIII-like_C"/>
</dbReference>
<evidence type="ECO:0000256" key="2">
    <source>
        <dbReference type="SAM" id="MobiDB-lite"/>
    </source>
</evidence>
<keyword evidence="1" id="KW-0808">Transferase</keyword>
<sequence length="384" mass="43182">MEGGHSCRIATHGEYKNWIEGHEIEFGHVGGDPGEPIELCVENGMFTVSFIREGLKKFRGWLDDNMKTPWKACQNTDVIIESPSAMAGIHVAEKLEIPYFRAFPFPWNRTRAFPHPFAVAERNLGRGYNYITYATIEQVFWKGVSGQINKWRHRSLDGLEEFLEADPDNKPVYIGFGSMAVSDPNEITRTIIEAVLKSNARAIISKGWSDKSGSKDGSKTTNYPAAIYMLESVPHDWLFHRLAGVVHHGGAGATAAGLRAGVLTMIKLYFGDQRFWAQREEDDGVSVWCRDLTVKKLSSSLSTITTDEKMIKKAQMMGERIRAEDGVGTAIQYFYHDRALAKGRLGDQQKKKEKVSRFNGIWTNQKPQEPWTGIGLQRESPAPL</sequence>
<name>A0A9P3HI72_9FUNG</name>
<gene>
    <name evidence="5" type="ORF">EMPS_09553</name>
</gene>
<dbReference type="PANTHER" id="PTHR48050">
    <property type="entry name" value="STEROL 3-BETA-GLUCOSYLTRANSFERASE"/>
    <property type="match status" value="1"/>
</dbReference>
<reference evidence="5" key="1">
    <citation type="submission" date="2021-11" db="EMBL/GenBank/DDBJ databases">
        <authorList>
            <person name="Herlambang A."/>
            <person name="Guo Y."/>
            <person name="Takashima Y."/>
            <person name="Nishizawa T."/>
        </authorList>
    </citation>
    <scope>NUCLEOTIDE SEQUENCE</scope>
    <source>
        <strain evidence="5">E1425</strain>
    </source>
</reference>
<dbReference type="FunFam" id="3.40.50.2000:FF:000009">
    <property type="entry name" value="Sterol 3-beta-glucosyltransferase UGT80A2"/>
    <property type="match status" value="1"/>
</dbReference>
<feature type="domain" description="Erythromycin biosynthesis protein CIII-like C-terminal" evidence="4">
    <location>
        <begin position="216"/>
        <end position="320"/>
    </location>
</feature>
<dbReference type="Gene3D" id="3.40.50.2000">
    <property type="entry name" value="Glycogen Phosphorylase B"/>
    <property type="match status" value="2"/>
</dbReference>
<dbReference type="Pfam" id="PF03033">
    <property type="entry name" value="Glyco_transf_28"/>
    <property type="match status" value="1"/>
</dbReference>
<dbReference type="AlphaFoldDB" id="A0A9P3HI72"/>
<evidence type="ECO:0000313" key="6">
    <source>
        <dbReference type="Proteomes" id="UP000827284"/>
    </source>
</evidence>
<feature type="region of interest" description="Disordered" evidence="2">
    <location>
        <begin position="364"/>
        <end position="384"/>
    </location>
</feature>
<dbReference type="InterPro" id="IPR050426">
    <property type="entry name" value="Glycosyltransferase_28"/>
</dbReference>
<feature type="domain" description="Glycosyltransferase family 28 N-terminal" evidence="3">
    <location>
        <begin position="3"/>
        <end position="114"/>
    </location>
</feature>
<dbReference type="OrthoDB" id="10261837at2759"/>
<comment type="caution">
    <text evidence="5">The sequence shown here is derived from an EMBL/GenBank/DDBJ whole genome shotgun (WGS) entry which is preliminary data.</text>
</comment>
<dbReference type="GO" id="GO:0005975">
    <property type="term" value="P:carbohydrate metabolic process"/>
    <property type="evidence" value="ECO:0007669"/>
    <property type="project" value="InterPro"/>
</dbReference>
<dbReference type="InterPro" id="IPR004276">
    <property type="entry name" value="GlycoTrans_28_N"/>
</dbReference>
<dbReference type="Proteomes" id="UP000827284">
    <property type="component" value="Unassembled WGS sequence"/>
</dbReference>
<organism evidence="5 6">
    <name type="scientific">Entomortierella parvispora</name>
    <dbReference type="NCBI Taxonomy" id="205924"/>
    <lineage>
        <taxon>Eukaryota</taxon>
        <taxon>Fungi</taxon>
        <taxon>Fungi incertae sedis</taxon>
        <taxon>Mucoromycota</taxon>
        <taxon>Mortierellomycotina</taxon>
        <taxon>Mortierellomycetes</taxon>
        <taxon>Mortierellales</taxon>
        <taxon>Mortierellaceae</taxon>
        <taxon>Entomortierella</taxon>
    </lineage>
</organism>
<reference evidence="5" key="2">
    <citation type="journal article" date="2022" name="Microbiol. Resour. Announc.">
        <title>Whole-Genome Sequence of Entomortierella parvispora E1425, a Mucoromycotan Fungus Associated with Burkholderiaceae-Related Endosymbiotic Bacteria.</title>
        <authorList>
            <person name="Herlambang A."/>
            <person name="Guo Y."/>
            <person name="Takashima Y."/>
            <person name="Narisawa K."/>
            <person name="Ohta H."/>
            <person name="Nishizawa T."/>
        </authorList>
    </citation>
    <scope>NUCLEOTIDE SEQUENCE</scope>
    <source>
        <strain evidence="5">E1425</strain>
    </source>
</reference>
<accession>A0A9P3HI72</accession>